<sequence>MINKDEELINIITKFAESGWSVIDEPSKVWLNANNNDEVSEKVTTELIAAVEKADNECGSCGCEFDPLYKRALVLLGTAIG</sequence>
<evidence type="ECO:0000313" key="2">
    <source>
        <dbReference type="Proteomes" id="UP000464314"/>
    </source>
</evidence>
<evidence type="ECO:0000313" key="1">
    <source>
        <dbReference type="EMBL" id="QHQ62907.1"/>
    </source>
</evidence>
<organism evidence="1 2">
    <name type="scientific">Anaerocolumna sedimenticola</name>
    <dbReference type="NCBI Taxonomy" id="2696063"/>
    <lineage>
        <taxon>Bacteria</taxon>
        <taxon>Bacillati</taxon>
        <taxon>Bacillota</taxon>
        <taxon>Clostridia</taxon>
        <taxon>Lachnospirales</taxon>
        <taxon>Lachnospiraceae</taxon>
        <taxon>Anaerocolumna</taxon>
    </lineage>
</organism>
<protein>
    <submittedName>
        <fullName evidence="1">Uncharacterized protein</fullName>
    </submittedName>
</protein>
<name>A0A6P1TRD7_9FIRM</name>
<dbReference type="EMBL" id="CP048000">
    <property type="protein sequence ID" value="QHQ62907.1"/>
    <property type="molecule type" value="Genomic_DNA"/>
</dbReference>
<reference evidence="1 2" key="1">
    <citation type="submission" date="2020-01" db="EMBL/GenBank/DDBJ databases">
        <title>Genome analysis of Anaerocolumna sp. CBA3638.</title>
        <authorList>
            <person name="Kim J."/>
            <person name="Roh S.W."/>
        </authorList>
    </citation>
    <scope>NUCLEOTIDE SEQUENCE [LARGE SCALE GENOMIC DNA]</scope>
    <source>
        <strain evidence="1 2">CBA3638</strain>
    </source>
</reference>
<accession>A0A6P1TRD7</accession>
<dbReference type="AlphaFoldDB" id="A0A6P1TRD7"/>
<dbReference type="RefSeq" id="WP_161839729.1">
    <property type="nucleotide sequence ID" value="NZ_CP048000.1"/>
</dbReference>
<dbReference type="Proteomes" id="UP000464314">
    <property type="component" value="Chromosome"/>
</dbReference>
<keyword evidence="2" id="KW-1185">Reference proteome</keyword>
<gene>
    <name evidence="1" type="ORF">Ana3638_20750</name>
</gene>
<dbReference type="KEGG" id="anr:Ana3638_20750"/>
<proteinExistence type="predicted"/>